<protein>
    <submittedName>
        <fullName evidence="11">CCA tRNA nucleotidyltransferase</fullName>
    </submittedName>
</protein>
<keyword evidence="4" id="KW-0548">Nucleotidyltransferase</keyword>
<dbReference type="RefSeq" id="WP_016918748.1">
    <property type="nucleotide sequence ID" value="NZ_CP044331.1"/>
</dbReference>
<keyword evidence="7" id="KW-0460">Magnesium</keyword>
<evidence type="ECO:0000313" key="11">
    <source>
        <dbReference type="EMBL" id="QGM98875.1"/>
    </source>
</evidence>
<dbReference type="GO" id="GO:0046872">
    <property type="term" value="F:metal ion binding"/>
    <property type="evidence" value="ECO:0007669"/>
    <property type="project" value="UniProtKB-KW"/>
</dbReference>
<dbReference type="Pfam" id="PF01743">
    <property type="entry name" value="PolyA_pol"/>
    <property type="match status" value="1"/>
</dbReference>
<dbReference type="Proteomes" id="UP000422569">
    <property type="component" value="Chromosome"/>
</dbReference>
<evidence type="ECO:0000256" key="1">
    <source>
        <dbReference type="ARBA" id="ARBA00001946"/>
    </source>
</evidence>
<dbReference type="KEGG" id="mpar:F7D14_16225"/>
<evidence type="ECO:0000256" key="6">
    <source>
        <dbReference type="ARBA" id="ARBA00022741"/>
    </source>
</evidence>
<evidence type="ECO:0000256" key="8">
    <source>
        <dbReference type="RuleBase" id="RU003953"/>
    </source>
</evidence>
<dbReference type="Pfam" id="PF12627">
    <property type="entry name" value="PolyA_pol_RNAbd"/>
    <property type="match status" value="1"/>
</dbReference>
<evidence type="ECO:0000256" key="2">
    <source>
        <dbReference type="ARBA" id="ARBA00022679"/>
    </source>
</evidence>
<name>A0A6B8M8Z7_9HYPH</name>
<accession>A0A6B8M8Z7</accession>
<dbReference type="Gene3D" id="1.10.3090.10">
    <property type="entry name" value="cca-adding enzyme, domain 2"/>
    <property type="match status" value="1"/>
</dbReference>
<comment type="similarity">
    <text evidence="8">Belongs to the tRNA nucleotidyltransferase/poly(A) polymerase family.</text>
</comment>
<keyword evidence="12" id="KW-1185">Reference proteome</keyword>
<evidence type="ECO:0000259" key="10">
    <source>
        <dbReference type="Pfam" id="PF12627"/>
    </source>
</evidence>
<dbReference type="InterPro" id="IPR002646">
    <property type="entry name" value="PolA_pol_head_dom"/>
</dbReference>
<dbReference type="GO" id="GO:0000049">
    <property type="term" value="F:tRNA binding"/>
    <property type="evidence" value="ECO:0007669"/>
    <property type="project" value="TreeGrafter"/>
</dbReference>
<feature type="domain" description="Poly A polymerase head" evidence="9">
    <location>
        <begin position="28"/>
        <end position="149"/>
    </location>
</feature>
<keyword evidence="5" id="KW-0479">Metal-binding</keyword>
<feature type="domain" description="tRNA nucleotidyltransferase/poly(A) polymerase RNA and SrmB- binding" evidence="10">
    <location>
        <begin position="194"/>
        <end position="233"/>
    </location>
</feature>
<dbReference type="PANTHER" id="PTHR46173">
    <property type="entry name" value="CCA TRNA NUCLEOTIDYLTRANSFERASE 1, MITOCHONDRIAL"/>
    <property type="match status" value="1"/>
</dbReference>
<dbReference type="EMBL" id="CP044331">
    <property type="protein sequence ID" value="QGM98875.1"/>
    <property type="molecule type" value="Genomic_DNA"/>
</dbReference>
<dbReference type="PANTHER" id="PTHR46173:SF1">
    <property type="entry name" value="CCA TRNA NUCLEOTIDYLTRANSFERASE 1, MITOCHONDRIAL"/>
    <property type="match status" value="1"/>
</dbReference>
<evidence type="ECO:0000259" key="9">
    <source>
        <dbReference type="Pfam" id="PF01743"/>
    </source>
</evidence>
<keyword evidence="8" id="KW-0694">RNA-binding</keyword>
<sequence length="412" mass="44339">MNGARHLLDDPRLATLFAALARTGAETRIVGGAVRDALFGLPPHEIDLATTALPEAVLDAARAAGLKGVPTGIEHGTVTIVVAGAPFEVTTLREDVETDGRYAVVRFGGDFEQDAKRRDFTVNAISLTPDGKLHDYTGGLKDIAARRIRFIGDAATRIREDYLRVLRFFRFNASHGEGDFDREGLHESILARGSLARLSRERVRAEILKLLPARRAPEIMRAMSHAGIIEVLLGMGYPARLERLAAIEAARGKKGDAVLRLAAFSALTAEDADRLRDRMRLSNDEHARLAAAARTLAALHGIDRAPPISHLREMLFLCGARPASDALALAHAESAAAPDDAQWLEAAGYLDRTPAPAFPIKGADLIARGVAPGRALGATLKTLQAKWIRAGFPRDPAVVRQLLEEAIRGGDG</sequence>
<dbReference type="AlphaFoldDB" id="A0A6B8M8Z7"/>
<dbReference type="GO" id="GO:0008033">
    <property type="term" value="P:tRNA processing"/>
    <property type="evidence" value="ECO:0007669"/>
    <property type="project" value="UniProtKB-KW"/>
</dbReference>
<evidence type="ECO:0000256" key="4">
    <source>
        <dbReference type="ARBA" id="ARBA00022695"/>
    </source>
</evidence>
<keyword evidence="6" id="KW-0547">Nucleotide-binding</keyword>
<dbReference type="Gene3D" id="3.30.460.10">
    <property type="entry name" value="Beta Polymerase, domain 2"/>
    <property type="match status" value="1"/>
</dbReference>
<proteinExistence type="inferred from homology"/>
<evidence type="ECO:0000256" key="5">
    <source>
        <dbReference type="ARBA" id="ARBA00022723"/>
    </source>
</evidence>
<evidence type="ECO:0000256" key="3">
    <source>
        <dbReference type="ARBA" id="ARBA00022694"/>
    </source>
</evidence>
<reference evidence="11 12" key="1">
    <citation type="submission" date="2019-09" db="EMBL/GenBank/DDBJ databases">
        <title>Isolation and complete genome sequencing of Methylocystis species.</title>
        <authorList>
            <person name="Rumah B.L."/>
            <person name="Stead C.E."/>
            <person name="Stevens B.C."/>
            <person name="Minton N.P."/>
            <person name="Grosse-Honebrink A."/>
            <person name="Zhang Y."/>
        </authorList>
    </citation>
    <scope>NUCLEOTIDE SEQUENCE [LARGE SCALE GENOMIC DNA]</scope>
    <source>
        <strain evidence="11 12">BRCS2</strain>
    </source>
</reference>
<evidence type="ECO:0000256" key="7">
    <source>
        <dbReference type="ARBA" id="ARBA00022842"/>
    </source>
</evidence>
<evidence type="ECO:0000313" key="12">
    <source>
        <dbReference type="Proteomes" id="UP000422569"/>
    </source>
</evidence>
<dbReference type="GO" id="GO:0016779">
    <property type="term" value="F:nucleotidyltransferase activity"/>
    <property type="evidence" value="ECO:0007669"/>
    <property type="project" value="UniProtKB-KW"/>
</dbReference>
<dbReference type="SUPFAM" id="SSF81301">
    <property type="entry name" value="Nucleotidyltransferase"/>
    <property type="match status" value="1"/>
</dbReference>
<dbReference type="CDD" id="cd05398">
    <property type="entry name" value="NT_ClassII-CCAase"/>
    <property type="match status" value="1"/>
</dbReference>
<dbReference type="GO" id="GO:0000166">
    <property type="term" value="F:nucleotide binding"/>
    <property type="evidence" value="ECO:0007669"/>
    <property type="project" value="UniProtKB-KW"/>
</dbReference>
<organism evidence="11 12">
    <name type="scientific">Methylocystis parvus</name>
    <dbReference type="NCBI Taxonomy" id="134"/>
    <lineage>
        <taxon>Bacteria</taxon>
        <taxon>Pseudomonadati</taxon>
        <taxon>Pseudomonadota</taxon>
        <taxon>Alphaproteobacteria</taxon>
        <taxon>Hyphomicrobiales</taxon>
        <taxon>Methylocystaceae</taxon>
        <taxon>Methylocystis</taxon>
    </lineage>
</organism>
<dbReference type="SUPFAM" id="SSF81891">
    <property type="entry name" value="Poly A polymerase C-terminal region-like"/>
    <property type="match status" value="1"/>
</dbReference>
<gene>
    <name evidence="11" type="ORF">F7D14_16225</name>
</gene>
<keyword evidence="3" id="KW-0819">tRNA processing</keyword>
<comment type="cofactor">
    <cofactor evidence="1">
        <name>Mg(2+)</name>
        <dbReference type="ChEBI" id="CHEBI:18420"/>
    </cofactor>
</comment>
<keyword evidence="2 8" id="KW-0808">Transferase</keyword>
<dbReference type="InterPro" id="IPR050264">
    <property type="entry name" value="Bact_CCA-adding_enz_type3_sf"/>
</dbReference>
<dbReference type="InterPro" id="IPR032828">
    <property type="entry name" value="PolyA_RNA-bd"/>
</dbReference>
<dbReference type="InterPro" id="IPR043519">
    <property type="entry name" value="NT_sf"/>
</dbReference>